<evidence type="ECO:0000256" key="1">
    <source>
        <dbReference type="ARBA" id="ARBA00004141"/>
    </source>
</evidence>
<evidence type="ECO:0000256" key="3">
    <source>
        <dbReference type="ARBA" id="ARBA00022989"/>
    </source>
</evidence>
<feature type="transmembrane region" description="Helical" evidence="5">
    <location>
        <begin position="223"/>
        <end position="239"/>
    </location>
</feature>
<accession>A0A6N9NIH5</accession>
<proteinExistence type="predicted"/>
<evidence type="ECO:0000256" key="2">
    <source>
        <dbReference type="ARBA" id="ARBA00022692"/>
    </source>
</evidence>
<reference evidence="6 7" key="1">
    <citation type="submission" date="2019-12" db="EMBL/GenBank/DDBJ databases">
        <authorList>
            <person name="Zhao J."/>
        </authorList>
    </citation>
    <scope>NUCLEOTIDE SEQUENCE [LARGE SCALE GENOMIC DNA]</scope>
    <source>
        <strain evidence="6 7">S-15</strain>
    </source>
</reference>
<feature type="transmembrane region" description="Helical" evidence="5">
    <location>
        <begin position="100"/>
        <end position="120"/>
    </location>
</feature>
<dbReference type="Pfam" id="PF02535">
    <property type="entry name" value="Zip"/>
    <property type="match status" value="1"/>
</dbReference>
<evidence type="ECO:0000313" key="7">
    <source>
        <dbReference type="Proteomes" id="UP000470771"/>
    </source>
</evidence>
<dbReference type="RefSeq" id="WP_160633442.1">
    <property type="nucleotide sequence ID" value="NZ_WWNE01000007.1"/>
</dbReference>
<dbReference type="EMBL" id="WWNE01000007">
    <property type="protein sequence ID" value="NBG66496.1"/>
    <property type="molecule type" value="Genomic_DNA"/>
</dbReference>
<protein>
    <submittedName>
        <fullName evidence="6">ZIP family metal transporter</fullName>
    </submittedName>
</protein>
<keyword evidence="7" id="KW-1185">Reference proteome</keyword>
<keyword evidence="4 5" id="KW-0472">Membrane</keyword>
<dbReference type="PANTHER" id="PTHR11040:SF198">
    <property type="entry name" value="METAL HOMEOSTASIS FACTOR ATX2"/>
    <property type="match status" value="1"/>
</dbReference>
<evidence type="ECO:0000313" key="6">
    <source>
        <dbReference type="EMBL" id="NBG66496.1"/>
    </source>
</evidence>
<gene>
    <name evidence="6" type="ORF">GQN54_10235</name>
</gene>
<feature type="transmembrane region" description="Helical" evidence="5">
    <location>
        <begin position="191"/>
        <end position="211"/>
    </location>
</feature>
<dbReference type="GO" id="GO:0016020">
    <property type="term" value="C:membrane"/>
    <property type="evidence" value="ECO:0007669"/>
    <property type="project" value="UniProtKB-SubCell"/>
</dbReference>
<feature type="transmembrane region" description="Helical" evidence="5">
    <location>
        <begin position="62"/>
        <end position="79"/>
    </location>
</feature>
<keyword evidence="3 5" id="KW-1133">Transmembrane helix</keyword>
<comment type="caution">
    <text evidence="6">The sequence shown here is derived from an EMBL/GenBank/DDBJ whole genome shotgun (WGS) entry which is preliminary data.</text>
</comment>
<dbReference type="GO" id="GO:0005385">
    <property type="term" value="F:zinc ion transmembrane transporter activity"/>
    <property type="evidence" value="ECO:0007669"/>
    <property type="project" value="TreeGrafter"/>
</dbReference>
<keyword evidence="2 5" id="KW-0812">Transmembrane</keyword>
<feature type="transmembrane region" description="Helical" evidence="5">
    <location>
        <begin position="6"/>
        <end position="23"/>
    </location>
</feature>
<name>A0A6N9NIH5_9FLAO</name>
<feature type="transmembrane region" description="Helical" evidence="5">
    <location>
        <begin position="30"/>
        <end position="50"/>
    </location>
</feature>
<evidence type="ECO:0000256" key="5">
    <source>
        <dbReference type="SAM" id="Phobius"/>
    </source>
</evidence>
<feature type="transmembrane region" description="Helical" evidence="5">
    <location>
        <begin position="160"/>
        <end position="179"/>
    </location>
</feature>
<feature type="transmembrane region" description="Helical" evidence="5">
    <location>
        <begin position="132"/>
        <end position="153"/>
    </location>
</feature>
<dbReference type="Proteomes" id="UP000470771">
    <property type="component" value="Unassembled WGS sequence"/>
</dbReference>
<sequence>MNIWAVLLLFLSSAISGIAMVWFRPNGTKSIKLLLSFSGAFLMAICFLHLLPEVFTNTPKEVSLFLLIGFFLQLLLDYFSGGIEHGHIHLHKDQLKKFPFLVFLSLCFHAFIEAAPAFHFHSGDHSHDVSPLLIGIVMHKIPISIVLASLLLANQIKKTNVAIAIIIFSLMAPLGGFLGHWLNHNTQFADLFPYLLALAAGILLHIATTILLETSDNHKFSKMKIVSILVGALLAIIATY</sequence>
<dbReference type="AlphaFoldDB" id="A0A6N9NIH5"/>
<evidence type="ECO:0000256" key="4">
    <source>
        <dbReference type="ARBA" id="ARBA00023136"/>
    </source>
</evidence>
<comment type="subcellular location">
    <subcellularLocation>
        <location evidence="1">Membrane</location>
        <topology evidence="1">Multi-pass membrane protein</topology>
    </subcellularLocation>
</comment>
<dbReference type="InterPro" id="IPR003689">
    <property type="entry name" value="ZIP"/>
</dbReference>
<dbReference type="PANTHER" id="PTHR11040">
    <property type="entry name" value="ZINC/IRON TRANSPORTER"/>
    <property type="match status" value="1"/>
</dbReference>
<organism evidence="6 7">
    <name type="scientific">Acidiluteibacter ferrifornacis</name>
    <dbReference type="NCBI Taxonomy" id="2692424"/>
    <lineage>
        <taxon>Bacteria</taxon>
        <taxon>Pseudomonadati</taxon>
        <taxon>Bacteroidota</taxon>
        <taxon>Flavobacteriia</taxon>
        <taxon>Flavobacteriales</taxon>
        <taxon>Cryomorphaceae</taxon>
        <taxon>Acidiluteibacter</taxon>
    </lineage>
</organism>